<dbReference type="PRINTS" id="PR01217">
    <property type="entry name" value="PRICHEXTENSN"/>
</dbReference>
<dbReference type="OrthoDB" id="7867201at2759"/>
<feature type="compositionally biased region" description="Polar residues" evidence="1">
    <location>
        <begin position="341"/>
        <end position="354"/>
    </location>
</feature>
<accession>A0A6P8Y0C9</accession>
<dbReference type="Proteomes" id="UP000515160">
    <property type="component" value="Chromosome 3"/>
</dbReference>
<evidence type="ECO:0000313" key="3">
    <source>
        <dbReference type="RefSeq" id="XP_034102627.1"/>
    </source>
</evidence>
<feature type="compositionally biased region" description="Pro residues" evidence="1">
    <location>
        <begin position="359"/>
        <end position="374"/>
    </location>
</feature>
<dbReference type="RefSeq" id="XP_034102627.1">
    <property type="nucleotide sequence ID" value="XM_034246736.2"/>
</dbReference>
<organism evidence="2 3">
    <name type="scientific">Drosophila albomicans</name>
    <name type="common">Fruit fly</name>
    <dbReference type="NCBI Taxonomy" id="7291"/>
    <lineage>
        <taxon>Eukaryota</taxon>
        <taxon>Metazoa</taxon>
        <taxon>Ecdysozoa</taxon>
        <taxon>Arthropoda</taxon>
        <taxon>Hexapoda</taxon>
        <taxon>Insecta</taxon>
        <taxon>Pterygota</taxon>
        <taxon>Neoptera</taxon>
        <taxon>Endopterygota</taxon>
        <taxon>Diptera</taxon>
        <taxon>Brachycera</taxon>
        <taxon>Muscomorpha</taxon>
        <taxon>Ephydroidea</taxon>
        <taxon>Drosophilidae</taxon>
        <taxon>Drosophila</taxon>
    </lineage>
</organism>
<feature type="compositionally biased region" description="Low complexity" evidence="1">
    <location>
        <begin position="32"/>
        <end position="61"/>
    </location>
</feature>
<evidence type="ECO:0000256" key="1">
    <source>
        <dbReference type="SAM" id="MobiDB-lite"/>
    </source>
</evidence>
<feature type="region of interest" description="Disordered" evidence="1">
    <location>
        <begin position="258"/>
        <end position="280"/>
    </location>
</feature>
<feature type="region of interest" description="Disordered" evidence="1">
    <location>
        <begin position="32"/>
        <end position="64"/>
    </location>
</feature>
<proteinExistence type="predicted"/>
<keyword evidence="2" id="KW-1185">Reference proteome</keyword>
<dbReference type="GeneID" id="117567033"/>
<feature type="compositionally biased region" description="Low complexity" evidence="1">
    <location>
        <begin position="375"/>
        <end position="384"/>
    </location>
</feature>
<gene>
    <name evidence="3" type="primary">LOC117567033</name>
</gene>
<evidence type="ECO:0000313" key="2">
    <source>
        <dbReference type="Proteomes" id="UP000515160"/>
    </source>
</evidence>
<reference evidence="3" key="1">
    <citation type="submission" date="2025-08" db="UniProtKB">
        <authorList>
            <consortium name="RefSeq"/>
        </authorList>
    </citation>
    <scope>IDENTIFICATION</scope>
    <source>
        <strain evidence="3">15112-1751.03</strain>
        <tissue evidence="3">Whole Adult</tissue>
    </source>
</reference>
<name>A0A6P8Y0C9_DROAB</name>
<feature type="compositionally biased region" description="Low complexity" evidence="1">
    <location>
        <begin position="259"/>
        <end position="280"/>
    </location>
</feature>
<sequence length="475" mass="51616">MFCSESCEHGINATSSGRILCLKKSAAPVEHQSSQVGQQQHMLQQQQQHQHQRQEQQQQQQRLRFDPQQPSCSMFCDAFPPADLWMQNCNSGPQRMGTCIVTEGPEGLSIDCNVPIPNSFNLDGYNPQLLSFLATPGGNDNINNNNNLGVSLPVDQLPQSVKQTKVERNRKKSQQQSQSTASVCHCCSTSYPTSYAPSTEMSPDMNASPPVTVMPVNQLLAYLSGVMCPPAAATTPPPYPPQNLPPAPSCCHIQVHSLQPMQQQQQQQQQQQPPPTFAAQPPALMRFELPCMLTGFTSGQLHPEQPQPPFALQLLPLPYAGSMPSMPSIPPLPIPAESLPTQSKPTKLSTSTQSTETCLPPPATPPLTPPPLTPSEPSTASSPTHSLPCSNLGDGPKKPILISRKAGPQRNNIDAQHSYGRRPSFPLGNGNGNGCRNGNRISNTNGNGNSCMNPPWYCSHCSHCCYHPCDHHQRS</sequence>
<feature type="region of interest" description="Disordered" evidence="1">
    <location>
        <begin position="326"/>
        <end position="427"/>
    </location>
</feature>
<dbReference type="AlphaFoldDB" id="A0A6P8Y0C9"/>
<protein>
    <submittedName>
        <fullName evidence="3">Uncharacterized protein LOC117567033</fullName>
    </submittedName>
</protein>